<comment type="caution">
    <text evidence="2">The sequence shown here is derived from an EMBL/GenBank/DDBJ whole genome shotgun (WGS) entry which is preliminary data.</text>
</comment>
<accession>A0ABV8KI78</accession>
<keyword evidence="3" id="KW-1185">Reference proteome</keyword>
<protein>
    <submittedName>
        <fullName evidence="2">Uncharacterized protein</fullName>
    </submittedName>
</protein>
<proteinExistence type="predicted"/>
<sequence length="326" mass="36233">MHRHEDRRGRDPALRSGRAVTEASDTVADRRAPLTGSRVRALQRSYGNSAVNSLLRTGTVQRVDPPTVAPSPAPAAAERTVIGHIYTVRGEIDGNAVVYTGSTAREIAQRLYKDKHTWSTLIKNKSTTIEVHEVTAVLDVGKSGGGTQRSAENEALRAAEQVVIKRRRTDVGAGRELNARQAATEENVEAWAELHQVRLGARTTFRAGVKVAGMVSFQLLDFFLMYRDLKLSQYVMAPYLLEDAAGIFTLQETDRGIFRSNWYWKNYQTGPLAGQRVQITRDEFRELREEAELLWGTTDWKGDFVPGLLRQELPVVEAPGESADSA</sequence>
<feature type="compositionally biased region" description="Basic and acidic residues" evidence="1">
    <location>
        <begin position="1"/>
        <end position="13"/>
    </location>
</feature>
<evidence type="ECO:0000313" key="2">
    <source>
        <dbReference type="EMBL" id="MFC4105759.1"/>
    </source>
</evidence>
<feature type="region of interest" description="Disordered" evidence="1">
    <location>
        <begin position="1"/>
        <end position="26"/>
    </location>
</feature>
<dbReference type="Proteomes" id="UP001595868">
    <property type="component" value="Unassembled WGS sequence"/>
</dbReference>
<evidence type="ECO:0000313" key="3">
    <source>
        <dbReference type="Proteomes" id="UP001595868"/>
    </source>
</evidence>
<gene>
    <name evidence="2" type="ORF">ACFOX0_07405</name>
</gene>
<reference evidence="3" key="1">
    <citation type="journal article" date="2019" name="Int. J. Syst. Evol. Microbiol.">
        <title>The Global Catalogue of Microorganisms (GCM) 10K type strain sequencing project: providing services to taxonomists for standard genome sequencing and annotation.</title>
        <authorList>
            <consortium name="The Broad Institute Genomics Platform"/>
            <consortium name="The Broad Institute Genome Sequencing Center for Infectious Disease"/>
            <person name="Wu L."/>
            <person name="Ma J."/>
        </authorList>
    </citation>
    <scope>NUCLEOTIDE SEQUENCE [LARGE SCALE GENOMIC DNA]</scope>
    <source>
        <strain evidence="3">2902at01</strain>
    </source>
</reference>
<evidence type="ECO:0000256" key="1">
    <source>
        <dbReference type="SAM" id="MobiDB-lite"/>
    </source>
</evidence>
<dbReference type="RefSeq" id="WP_377542977.1">
    <property type="nucleotide sequence ID" value="NZ_JBHSBN010000003.1"/>
</dbReference>
<name>A0ABV8KI78_9ACTN</name>
<organism evidence="2 3">
    <name type="scientific">Micromonospora zhanjiangensis</name>
    <dbReference type="NCBI Taxonomy" id="1522057"/>
    <lineage>
        <taxon>Bacteria</taxon>
        <taxon>Bacillati</taxon>
        <taxon>Actinomycetota</taxon>
        <taxon>Actinomycetes</taxon>
        <taxon>Micromonosporales</taxon>
        <taxon>Micromonosporaceae</taxon>
        <taxon>Micromonospora</taxon>
    </lineage>
</organism>
<dbReference type="EMBL" id="JBHSBN010000003">
    <property type="protein sequence ID" value="MFC4105759.1"/>
    <property type="molecule type" value="Genomic_DNA"/>
</dbReference>